<dbReference type="CDD" id="cd05254">
    <property type="entry name" value="dTDP_HR_like_SDR_e"/>
    <property type="match status" value="1"/>
</dbReference>
<dbReference type="NCBIfam" id="TIGR01214">
    <property type="entry name" value="rmlD"/>
    <property type="match status" value="1"/>
</dbReference>
<dbReference type="Proteomes" id="UP000886845">
    <property type="component" value="Unassembled WGS sequence"/>
</dbReference>
<dbReference type="Gene3D" id="3.40.50.720">
    <property type="entry name" value="NAD(P)-binding Rossmann-like Domain"/>
    <property type="match status" value="1"/>
</dbReference>
<proteinExistence type="inferred from homology"/>
<dbReference type="EMBL" id="DVOR01000073">
    <property type="protein sequence ID" value="HIV08932.1"/>
    <property type="molecule type" value="Genomic_DNA"/>
</dbReference>
<comment type="similarity">
    <text evidence="2 6">Belongs to the dTDP-4-dehydrorhamnose reductase family.</text>
</comment>
<comment type="function">
    <text evidence="6">Catalyzes the reduction of dTDP-6-deoxy-L-lyxo-4-hexulose to yield dTDP-L-rhamnose.</text>
</comment>
<comment type="pathway">
    <text evidence="1 6">Carbohydrate biosynthesis; dTDP-L-rhamnose biosynthesis.</text>
</comment>
<keyword evidence="6 8" id="KW-0560">Oxidoreductase</keyword>
<evidence type="ECO:0000256" key="4">
    <source>
        <dbReference type="ARBA" id="ARBA00017099"/>
    </source>
</evidence>
<evidence type="ECO:0000256" key="6">
    <source>
        <dbReference type="RuleBase" id="RU364082"/>
    </source>
</evidence>
<organism evidence="8 9">
    <name type="scientific">Candidatus Spyradenecus faecavium</name>
    <dbReference type="NCBI Taxonomy" id="2840947"/>
    <lineage>
        <taxon>Bacteria</taxon>
        <taxon>Pseudomonadati</taxon>
        <taxon>Lentisphaerota</taxon>
        <taxon>Lentisphaeria</taxon>
        <taxon>Lentisphaerales</taxon>
        <taxon>Lentisphaeraceae</taxon>
        <taxon>Lentisphaeraceae incertae sedis</taxon>
        <taxon>Candidatus Spyradenecus</taxon>
    </lineage>
</organism>
<comment type="catalytic activity">
    <reaction evidence="5">
        <text>dTDP-beta-L-rhamnose + NADP(+) = dTDP-4-dehydro-beta-L-rhamnose + NADPH + H(+)</text>
        <dbReference type="Rhea" id="RHEA:21796"/>
        <dbReference type="ChEBI" id="CHEBI:15378"/>
        <dbReference type="ChEBI" id="CHEBI:57510"/>
        <dbReference type="ChEBI" id="CHEBI:57783"/>
        <dbReference type="ChEBI" id="CHEBI:58349"/>
        <dbReference type="ChEBI" id="CHEBI:62830"/>
        <dbReference type="EC" id="1.1.1.133"/>
    </reaction>
</comment>
<dbReference type="PANTHER" id="PTHR10491">
    <property type="entry name" value="DTDP-4-DEHYDRORHAMNOSE REDUCTASE"/>
    <property type="match status" value="1"/>
</dbReference>
<feature type="domain" description="RmlD-like substrate binding" evidence="7">
    <location>
        <begin position="1"/>
        <end position="280"/>
    </location>
</feature>
<sequence>MRILITGGRGMLGRTLVRHWQGTHDLLVADLPEVDITDADSLGAAFAAFRPEVVVHCAAMTNVDACESDRDKAYLLNAQGTANVARAAAHAGARLIAISTDYVFSGDRPGDRVETDATAPNTVYGATKLAGEDAVRALCPDQVIARVAWLYGPGGPSFVHTMRRLAAEDPGRTLKVVDDQFGNPTSTDAVADALTAFLARPELRGTFHLTCEGVVTWCGFTREILRLAGFDGVTVSPCTTEEYPRPAPRPHYSALSKAKLAACGLPPMPPWQEALARFVAAEWPRQEA</sequence>
<dbReference type="Gene3D" id="3.90.25.10">
    <property type="entry name" value="UDP-galactose 4-epimerase, domain 1"/>
    <property type="match status" value="1"/>
</dbReference>
<evidence type="ECO:0000256" key="3">
    <source>
        <dbReference type="ARBA" id="ARBA00012929"/>
    </source>
</evidence>
<reference evidence="8" key="2">
    <citation type="journal article" date="2021" name="PeerJ">
        <title>Extensive microbial diversity within the chicken gut microbiome revealed by metagenomics and culture.</title>
        <authorList>
            <person name="Gilroy R."/>
            <person name="Ravi A."/>
            <person name="Getino M."/>
            <person name="Pursley I."/>
            <person name="Horton D.L."/>
            <person name="Alikhan N.F."/>
            <person name="Baker D."/>
            <person name="Gharbi K."/>
            <person name="Hall N."/>
            <person name="Watson M."/>
            <person name="Adriaenssens E.M."/>
            <person name="Foster-Nyarko E."/>
            <person name="Jarju S."/>
            <person name="Secka A."/>
            <person name="Antonio M."/>
            <person name="Oren A."/>
            <person name="Chaudhuri R.R."/>
            <person name="La Ragione R."/>
            <person name="Hildebrand F."/>
            <person name="Pallen M.J."/>
        </authorList>
    </citation>
    <scope>NUCLEOTIDE SEQUENCE</scope>
    <source>
        <strain evidence="8">35461</strain>
    </source>
</reference>
<name>A0A9D1NM88_9BACT</name>
<dbReference type="Pfam" id="PF04321">
    <property type="entry name" value="RmlD_sub_bind"/>
    <property type="match status" value="1"/>
</dbReference>
<accession>A0A9D1NM88</accession>
<dbReference type="GO" id="GO:0008831">
    <property type="term" value="F:dTDP-4-dehydrorhamnose reductase activity"/>
    <property type="evidence" value="ECO:0007669"/>
    <property type="project" value="UniProtKB-EC"/>
</dbReference>
<reference evidence="8" key="1">
    <citation type="submission" date="2020-10" db="EMBL/GenBank/DDBJ databases">
        <authorList>
            <person name="Gilroy R."/>
        </authorList>
    </citation>
    <scope>NUCLEOTIDE SEQUENCE</scope>
    <source>
        <strain evidence="8">35461</strain>
    </source>
</reference>
<dbReference type="PANTHER" id="PTHR10491:SF4">
    <property type="entry name" value="METHIONINE ADENOSYLTRANSFERASE 2 SUBUNIT BETA"/>
    <property type="match status" value="1"/>
</dbReference>
<dbReference type="GO" id="GO:0005829">
    <property type="term" value="C:cytosol"/>
    <property type="evidence" value="ECO:0007669"/>
    <property type="project" value="TreeGrafter"/>
</dbReference>
<dbReference type="GO" id="GO:0019305">
    <property type="term" value="P:dTDP-rhamnose biosynthetic process"/>
    <property type="evidence" value="ECO:0007669"/>
    <property type="project" value="TreeGrafter"/>
</dbReference>
<dbReference type="SUPFAM" id="SSF51735">
    <property type="entry name" value="NAD(P)-binding Rossmann-fold domains"/>
    <property type="match status" value="1"/>
</dbReference>
<dbReference type="InterPro" id="IPR029903">
    <property type="entry name" value="RmlD-like-bd"/>
</dbReference>
<protein>
    <recommendedName>
        <fullName evidence="4 6">dTDP-4-dehydrorhamnose reductase</fullName>
        <ecNumber evidence="3 6">1.1.1.133</ecNumber>
    </recommendedName>
</protein>
<evidence type="ECO:0000256" key="1">
    <source>
        <dbReference type="ARBA" id="ARBA00004781"/>
    </source>
</evidence>
<gene>
    <name evidence="8" type="primary">rfbD</name>
    <name evidence="8" type="ORF">IAC79_02310</name>
</gene>
<dbReference type="EC" id="1.1.1.133" evidence="3 6"/>
<keyword evidence="6" id="KW-0521">NADP</keyword>
<comment type="caution">
    <text evidence="8">The sequence shown here is derived from an EMBL/GenBank/DDBJ whole genome shotgun (WGS) entry which is preliminary data.</text>
</comment>
<dbReference type="AlphaFoldDB" id="A0A9D1NM88"/>
<evidence type="ECO:0000256" key="5">
    <source>
        <dbReference type="ARBA" id="ARBA00048200"/>
    </source>
</evidence>
<evidence type="ECO:0000259" key="7">
    <source>
        <dbReference type="Pfam" id="PF04321"/>
    </source>
</evidence>
<evidence type="ECO:0000313" key="8">
    <source>
        <dbReference type="EMBL" id="HIV08932.1"/>
    </source>
</evidence>
<dbReference type="InterPro" id="IPR005913">
    <property type="entry name" value="dTDP_dehydrorham_reduct"/>
</dbReference>
<evidence type="ECO:0000313" key="9">
    <source>
        <dbReference type="Proteomes" id="UP000886845"/>
    </source>
</evidence>
<dbReference type="InterPro" id="IPR036291">
    <property type="entry name" value="NAD(P)-bd_dom_sf"/>
</dbReference>
<evidence type="ECO:0000256" key="2">
    <source>
        <dbReference type="ARBA" id="ARBA00010944"/>
    </source>
</evidence>